<name>A0A2P0VMR3_9VIRU</name>
<keyword evidence="1" id="KW-1133">Transmembrane helix</keyword>
<evidence type="ECO:0000256" key="1">
    <source>
        <dbReference type="SAM" id="Phobius"/>
    </source>
</evidence>
<keyword evidence="1" id="KW-0472">Membrane</keyword>
<protein>
    <submittedName>
        <fullName evidence="2">Uncharacterized protein</fullName>
    </submittedName>
</protein>
<sequence>MSDTDKKIVLPKDDTDNRPGVRVLGYYMTYPVFRTLMVVWFFVIGVLCAVLIRFLLRLFKK</sequence>
<feature type="transmembrane region" description="Helical" evidence="1">
    <location>
        <begin position="37"/>
        <end position="56"/>
    </location>
</feature>
<evidence type="ECO:0000313" key="3">
    <source>
        <dbReference type="Proteomes" id="UP000244773"/>
    </source>
</evidence>
<dbReference type="Proteomes" id="UP000244773">
    <property type="component" value="Segment"/>
</dbReference>
<keyword evidence="1" id="KW-0812">Transmembrane</keyword>
<accession>A0A2P0VMR3</accession>
<reference evidence="2" key="1">
    <citation type="journal article" date="2018" name="Virology">
        <title>A giant virus infecting green algae encodes key fermentation genes.</title>
        <authorList>
            <person name="Schvarcz C.R."/>
            <person name="Steward G.F."/>
        </authorList>
    </citation>
    <scope>NUCLEOTIDE SEQUENCE [LARGE SCALE GENOMIC DNA]</scope>
</reference>
<organism evidence="2">
    <name type="scientific">Tetraselmis virus 1</name>
    <dbReference type="NCBI Taxonomy" id="2060617"/>
    <lineage>
        <taxon>Viruses</taxon>
        <taxon>Varidnaviria</taxon>
        <taxon>Bamfordvirae</taxon>
        <taxon>Nucleocytoviricota</taxon>
        <taxon>Megaviricetes</taxon>
        <taxon>Imitervirales</taxon>
        <taxon>Allomimiviridae</taxon>
        <taxon>Oceanusvirus</taxon>
        <taxon>Oceanusvirus kaneohense</taxon>
    </lineage>
</organism>
<dbReference type="EMBL" id="KY322437">
    <property type="protein sequence ID" value="AUF82195.1"/>
    <property type="molecule type" value="Genomic_DNA"/>
</dbReference>
<evidence type="ECO:0000313" key="2">
    <source>
        <dbReference type="EMBL" id="AUF82195.1"/>
    </source>
</evidence>
<keyword evidence="3" id="KW-1185">Reference proteome</keyword>
<proteinExistence type="predicted"/>
<gene>
    <name evidence="2" type="ORF">TetV_103</name>
</gene>